<evidence type="ECO:0000313" key="3">
    <source>
        <dbReference type="Proteomes" id="UP000544110"/>
    </source>
</evidence>
<evidence type="ECO:0000313" key="2">
    <source>
        <dbReference type="EMBL" id="NYG56892.1"/>
    </source>
</evidence>
<proteinExistence type="predicted"/>
<dbReference type="RefSeq" id="WP_179519074.1">
    <property type="nucleotide sequence ID" value="NZ_JACCAC010000001.1"/>
</dbReference>
<dbReference type="AlphaFoldDB" id="A0A7Y9UN74"/>
<sequence>MSPSDPSRPHHRPTQPGSRFFEAVAGGADPAEVREAADRAAVLLVRGARGSDDEAVADRLLHLAETEGLETIADLWSGAPADSLAGALFRLYLLRSWVHAAPVAVAREYDAGRARAQVARVVAGVADPPGPDELRAMVDEVLRGIAERDFADVLLRASAFARVVATGRATLGLAAGAGAGGGAERVLTLAEQLEHAAHLELRHGLA</sequence>
<reference evidence="2 3" key="1">
    <citation type="submission" date="2020-07" db="EMBL/GenBank/DDBJ databases">
        <title>Sequencing the genomes of 1000 actinobacteria strains.</title>
        <authorList>
            <person name="Klenk H.-P."/>
        </authorList>
    </citation>
    <scope>NUCLEOTIDE SEQUENCE [LARGE SCALE GENOMIC DNA]</scope>
    <source>
        <strain evidence="2 3">DSM 24552</strain>
    </source>
</reference>
<accession>A0A7Y9UN74</accession>
<dbReference type="Proteomes" id="UP000544110">
    <property type="component" value="Unassembled WGS sequence"/>
</dbReference>
<feature type="region of interest" description="Disordered" evidence="1">
    <location>
        <begin position="1"/>
        <end position="21"/>
    </location>
</feature>
<evidence type="ECO:0000256" key="1">
    <source>
        <dbReference type="SAM" id="MobiDB-lite"/>
    </source>
</evidence>
<name>A0A7Y9UN74_9ACTN</name>
<organism evidence="2 3">
    <name type="scientific">Nocardioides perillae</name>
    <dbReference type="NCBI Taxonomy" id="1119534"/>
    <lineage>
        <taxon>Bacteria</taxon>
        <taxon>Bacillati</taxon>
        <taxon>Actinomycetota</taxon>
        <taxon>Actinomycetes</taxon>
        <taxon>Propionibacteriales</taxon>
        <taxon>Nocardioidaceae</taxon>
        <taxon>Nocardioides</taxon>
    </lineage>
</organism>
<protein>
    <submittedName>
        <fullName evidence="2">Uncharacterized protein</fullName>
    </submittedName>
</protein>
<gene>
    <name evidence="2" type="ORF">BJ989_003196</name>
</gene>
<dbReference type="EMBL" id="JACCAC010000001">
    <property type="protein sequence ID" value="NYG56892.1"/>
    <property type="molecule type" value="Genomic_DNA"/>
</dbReference>
<comment type="caution">
    <text evidence="2">The sequence shown here is derived from an EMBL/GenBank/DDBJ whole genome shotgun (WGS) entry which is preliminary data.</text>
</comment>
<keyword evidence="3" id="KW-1185">Reference proteome</keyword>